<dbReference type="RefSeq" id="XP_041196811.1">
    <property type="nucleotide sequence ID" value="XM_041339630.1"/>
</dbReference>
<evidence type="ECO:0000313" key="3">
    <source>
        <dbReference type="Proteomes" id="UP000807769"/>
    </source>
</evidence>
<dbReference type="EMBL" id="JABBWG010000006">
    <property type="protein sequence ID" value="KAG1822071.1"/>
    <property type="molecule type" value="Genomic_DNA"/>
</dbReference>
<dbReference type="AlphaFoldDB" id="A0A9P7JHC8"/>
<dbReference type="OrthoDB" id="2683010at2759"/>
<feature type="compositionally biased region" description="Basic residues" evidence="1">
    <location>
        <begin position="410"/>
        <end position="423"/>
    </location>
</feature>
<protein>
    <submittedName>
        <fullName evidence="2">Uncharacterized protein</fullName>
    </submittedName>
</protein>
<feature type="compositionally biased region" description="Pro residues" evidence="1">
    <location>
        <begin position="294"/>
        <end position="313"/>
    </location>
</feature>
<gene>
    <name evidence="2" type="ORF">BJ212DRAFT_1477900</name>
</gene>
<dbReference type="Proteomes" id="UP000807769">
    <property type="component" value="Unassembled WGS sequence"/>
</dbReference>
<accession>A0A9P7JHC8</accession>
<feature type="compositionally biased region" description="Low complexity" evidence="1">
    <location>
        <begin position="339"/>
        <end position="352"/>
    </location>
</feature>
<sequence>MTLDKGGLSSSNISVEQQMRFLACYNTILDFVPGFCANLDNLSYDELKPYITVINSSMSSQHSDNFSSLKYSMLEYILANHSTDTLQPPKWLDEFDKDTNLGIQRLQDGGWPLLAMNWPSFLYPADAACNAEDLITGLFRGHAGIRAFQHLYLGPAAAGSQDNDDEDSKHGGGKSKCTMYGLTKVTLQSWAWAVCVAWFSLCNCNSYRLTIGSFNLEEFTIVKTLDDTKDPWAVETLKWINEQVFGQHAAKAMMATSNDADSDLAKMRVKHAAHKQGAPLTAATSNFVASALPHLPPPKPTAIPPPSHCPITPPSRLSSLASSSPLSLPPSLKQGTSIAKPANSEPAAAPSELVTTHDSPAAPTNLEPPLTARPKVVPRPKPTKPKSSVRPTRLIASCAKVKEPAPVVPQKKKSAPHHGRKAD</sequence>
<name>A0A9P7JHC8_9AGAM</name>
<dbReference type="Pfam" id="PF20414">
    <property type="entry name" value="DUF6698"/>
    <property type="match status" value="1"/>
</dbReference>
<reference evidence="2" key="1">
    <citation type="journal article" date="2020" name="New Phytol.">
        <title>Comparative genomics reveals dynamic genome evolution in host specialist ectomycorrhizal fungi.</title>
        <authorList>
            <person name="Lofgren L.A."/>
            <person name="Nguyen N.H."/>
            <person name="Vilgalys R."/>
            <person name="Ruytinx J."/>
            <person name="Liao H.L."/>
            <person name="Branco S."/>
            <person name="Kuo A."/>
            <person name="LaButti K."/>
            <person name="Lipzen A."/>
            <person name="Andreopoulos W."/>
            <person name="Pangilinan J."/>
            <person name="Riley R."/>
            <person name="Hundley H."/>
            <person name="Na H."/>
            <person name="Barry K."/>
            <person name="Grigoriev I.V."/>
            <person name="Stajich J.E."/>
            <person name="Kennedy P.G."/>
        </authorList>
    </citation>
    <scope>NUCLEOTIDE SEQUENCE</scope>
    <source>
        <strain evidence="2">MN1</strain>
    </source>
</reference>
<evidence type="ECO:0000256" key="1">
    <source>
        <dbReference type="SAM" id="MobiDB-lite"/>
    </source>
</evidence>
<organism evidence="2 3">
    <name type="scientific">Suillus subaureus</name>
    <dbReference type="NCBI Taxonomy" id="48587"/>
    <lineage>
        <taxon>Eukaryota</taxon>
        <taxon>Fungi</taxon>
        <taxon>Dikarya</taxon>
        <taxon>Basidiomycota</taxon>
        <taxon>Agaricomycotina</taxon>
        <taxon>Agaricomycetes</taxon>
        <taxon>Agaricomycetidae</taxon>
        <taxon>Boletales</taxon>
        <taxon>Suillineae</taxon>
        <taxon>Suillaceae</taxon>
        <taxon>Suillus</taxon>
    </lineage>
</organism>
<evidence type="ECO:0000313" key="2">
    <source>
        <dbReference type="EMBL" id="KAG1822071.1"/>
    </source>
</evidence>
<dbReference type="InterPro" id="IPR046521">
    <property type="entry name" value="DUF6698"/>
</dbReference>
<feature type="region of interest" description="Disordered" evidence="1">
    <location>
        <begin position="291"/>
        <end position="423"/>
    </location>
</feature>
<proteinExistence type="predicted"/>
<comment type="caution">
    <text evidence="2">The sequence shown here is derived from an EMBL/GenBank/DDBJ whole genome shotgun (WGS) entry which is preliminary data.</text>
</comment>
<feature type="compositionally biased region" description="Low complexity" evidence="1">
    <location>
        <begin position="314"/>
        <end position="332"/>
    </location>
</feature>
<keyword evidence="3" id="KW-1185">Reference proteome</keyword>
<dbReference type="GeneID" id="64633646"/>